<comment type="caution">
    <text evidence="2">The sequence shown here is derived from an EMBL/GenBank/DDBJ whole genome shotgun (WGS) entry which is preliminary data.</text>
</comment>
<dbReference type="SUPFAM" id="SSF54427">
    <property type="entry name" value="NTF2-like"/>
    <property type="match status" value="1"/>
</dbReference>
<dbReference type="OrthoDB" id="129343at2"/>
<dbReference type="AlphaFoldDB" id="A0A147HCA3"/>
<proteinExistence type="predicted"/>
<dbReference type="Gene3D" id="3.10.450.50">
    <property type="match status" value="1"/>
</dbReference>
<keyword evidence="3" id="KW-1185">Reference proteome</keyword>
<dbReference type="EMBL" id="LDSL01000007">
    <property type="protein sequence ID" value="KTT27726.1"/>
    <property type="molecule type" value="Genomic_DNA"/>
</dbReference>
<dbReference type="Pfam" id="PF12680">
    <property type="entry name" value="SnoaL_2"/>
    <property type="match status" value="1"/>
</dbReference>
<accession>A0A147HCA3</accession>
<dbReference type="Proteomes" id="UP000072741">
    <property type="component" value="Unassembled WGS sequence"/>
</dbReference>
<organism evidence="2 3">
    <name type="scientific">Pseudacidovorax intermedius</name>
    <dbReference type="NCBI Taxonomy" id="433924"/>
    <lineage>
        <taxon>Bacteria</taxon>
        <taxon>Pseudomonadati</taxon>
        <taxon>Pseudomonadota</taxon>
        <taxon>Betaproteobacteria</taxon>
        <taxon>Burkholderiales</taxon>
        <taxon>Comamonadaceae</taxon>
        <taxon>Pseudacidovorax</taxon>
    </lineage>
</organism>
<dbReference type="RefSeq" id="WP_058640139.1">
    <property type="nucleotide sequence ID" value="NZ_LDSL01000007.1"/>
</dbReference>
<evidence type="ECO:0000313" key="3">
    <source>
        <dbReference type="Proteomes" id="UP000072741"/>
    </source>
</evidence>
<sequence length="123" mass="14087">MNNKELVRTAMTRLFGQRDLGALDDYWDPGYVQHNPRMPNGLGFFRQIIPSLPADFRYEPGLVLEDGEFVSIHGRYVNWSGKTMIGVDIFRVKEGRFVEHWDVIQEEVPATQSLTGNAMFPIA</sequence>
<gene>
    <name evidence="2" type="ORF">NS331_00885</name>
</gene>
<protein>
    <submittedName>
        <fullName evidence="2">Integron gene cassette protein</fullName>
    </submittedName>
</protein>
<dbReference type="InterPro" id="IPR032710">
    <property type="entry name" value="NTF2-like_dom_sf"/>
</dbReference>
<dbReference type="InterPro" id="IPR037401">
    <property type="entry name" value="SnoaL-like"/>
</dbReference>
<evidence type="ECO:0000313" key="2">
    <source>
        <dbReference type="EMBL" id="KTT27726.1"/>
    </source>
</evidence>
<name>A0A147HCA3_9BURK</name>
<reference evidence="2 3" key="1">
    <citation type="journal article" date="2016" name="Front. Microbiol.">
        <title>Genomic Resource of Rice Seed Associated Bacteria.</title>
        <authorList>
            <person name="Midha S."/>
            <person name="Bansal K."/>
            <person name="Sharma S."/>
            <person name="Kumar N."/>
            <person name="Patil P.P."/>
            <person name="Chaudhry V."/>
            <person name="Patil P.B."/>
        </authorList>
    </citation>
    <scope>NUCLEOTIDE SEQUENCE [LARGE SCALE GENOMIC DNA]</scope>
    <source>
        <strain evidence="2 3">NS331</strain>
    </source>
</reference>
<feature type="domain" description="SnoaL-like" evidence="1">
    <location>
        <begin position="10"/>
        <end position="100"/>
    </location>
</feature>
<evidence type="ECO:0000259" key="1">
    <source>
        <dbReference type="Pfam" id="PF12680"/>
    </source>
</evidence>